<name>A0A4Z2I3Y5_9TELE</name>
<reference evidence="1 2" key="1">
    <citation type="submission" date="2019-03" db="EMBL/GenBank/DDBJ databases">
        <title>First draft genome of Liparis tanakae, snailfish: a comprehensive survey of snailfish specific genes.</title>
        <authorList>
            <person name="Kim W."/>
            <person name="Song I."/>
            <person name="Jeong J.-H."/>
            <person name="Kim D."/>
            <person name="Kim S."/>
            <person name="Ryu S."/>
            <person name="Song J.Y."/>
            <person name="Lee S.K."/>
        </authorList>
    </citation>
    <scope>NUCLEOTIDE SEQUENCE [LARGE SCALE GENOMIC DNA]</scope>
    <source>
        <tissue evidence="1">Muscle</tissue>
    </source>
</reference>
<accession>A0A4Z2I3Y5</accession>
<keyword evidence="2" id="KW-1185">Reference proteome</keyword>
<sequence>MPMPSLDYCAMSASSSCYPQNVYRFFVSGFRSIKCRGHPWHSGHPKVLRQINGTGETTCGYGQIRVTLTIWLHNNCTMCCAPVNTEGMRKEGRKGHLWKLRYNSVH</sequence>
<protein>
    <submittedName>
        <fullName evidence="1">Uncharacterized protein</fullName>
    </submittedName>
</protein>
<gene>
    <name evidence="1" type="ORF">EYF80_017063</name>
</gene>
<evidence type="ECO:0000313" key="2">
    <source>
        <dbReference type="Proteomes" id="UP000314294"/>
    </source>
</evidence>
<proteinExistence type="predicted"/>
<dbReference type="AlphaFoldDB" id="A0A4Z2I3Y5"/>
<dbReference type="EMBL" id="SRLO01000133">
    <property type="protein sequence ID" value="TNN72779.1"/>
    <property type="molecule type" value="Genomic_DNA"/>
</dbReference>
<comment type="caution">
    <text evidence="1">The sequence shown here is derived from an EMBL/GenBank/DDBJ whole genome shotgun (WGS) entry which is preliminary data.</text>
</comment>
<dbReference type="Proteomes" id="UP000314294">
    <property type="component" value="Unassembled WGS sequence"/>
</dbReference>
<evidence type="ECO:0000313" key="1">
    <source>
        <dbReference type="EMBL" id="TNN72779.1"/>
    </source>
</evidence>
<organism evidence="1 2">
    <name type="scientific">Liparis tanakae</name>
    <name type="common">Tanaka's snailfish</name>
    <dbReference type="NCBI Taxonomy" id="230148"/>
    <lineage>
        <taxon>Eukaryota</taxon>
        <taxon>Metazoa</taxon>
        <taxon>Chordata</taxon>
        <taxon>Craniata</taxon>
        <taxon>Vertebrata</taxon>
        <taxon>Euteleostomi</taxon>
        <taxon>Actinopterygii</taxon>
        <taxon>Neopterygii</taxon>
        <taxon>Teleostei</taxon>
        <taxon>Neoteleostei</taxon>
        <taxon>Acanthomorphata</taxon>
        <taxon>Eupercaria</taxon>
        <taxon>Perciformes</taxon>
        <taxon>Cottioidei</taxon>
        <taxon>Cottales</taxon>
        <taxon>Liparidae</taxon>
        <taxon>Liparis</taxon>
    </lineage>
</organism>